<proteinExistence type="predicted"/>
<keyword evidence="1" id="KW-1133">Transmembrane helix</keyword>
<dbReference type="InParanoid" id="F0XYL8"/>
<dbReference type="RefSeq" id="XP_009033225.1">
    <property type="nucleotide sequence ID" value="XM_009034977.1"/>
</dbReference>
<dbReference type="Proteomes" id="UP000002729">
    <property type="component" value="Unassembled WGS sequence"/>
</dbReference>
<name>F0XYL8_AURAN</name>
<protein>
    <submittedName>
        <fullName evidence="2">Uncharacterized protein</fullName>
    </submittedName>
</protein>
<gene>
    <name evidence="2" type="ORF">AURANDRAFT_61486</name>
</gene>
<evidence type="ECO:0000313" key="2">
    <source>
        <dbReference type="EMBL" id="EGB12142.1"/>
    </source>
</evidence>
<dbReference type="GeneID" id="20223494"/>
<keyword evidence="1" id="KW-0812">Transmembrane</keyword>
<evidence type="ECO:0000313" key="3">
    <source>
        <dbReference type="Proteomes" id="UP000002729"/>
    </source>
</evidence>
<organism evidence="3">
    <name type="scientific">Aureococcus anophagefferens</name>
    <name type="common">Harmful bloom alga</name>
    <dbReference type="NCBI Taxonomy" id="44056"/>
    <lineage>
        <taxon>Eukaryota</taxon>
        <taxon>Sar</taxon>
        <taxon>Stramenopiles</taxon>
        <taxon>Ochrophyta</taxon>
        <taxon>Pelagophyceae</taxon>
        <taxon>Pelagomonadales</taxon>
        <taxon>Pelagomonadaceae</taxon>
        <taxon>Aureococcus</taxon>
    </lineage>
</organism>
<sequence length="514" mass="53620">MAEATVNPLLEESKEEAPPVDAGAGFAESSAAYRRFVFVAALAFAGTTLALGVVWPVEKHDFQKLSCVPQAEVSHFIAAAAGEAAPYAWTAVCREKRADCRRARTASIAAATAYCGARNVTGCAPLAEAASRGLPPLDVALVEEARGDDAPREAVDAALAAWCGARQTDPLCAAGGAFGTPTTKAAAELCGGSAACEAAERFYDDPSRYCANSSVHHAQTCATAKRFAKDVAANVSAYCVKQGSVAAKACKALNASLHDRGHWTEYCAYSLGNLPHYLECKAVKAAIKVALDEKVCKKGPNYQKLCDAGYAIAARWGNATAPVPIYDAALQVAELYCHSGDCGAETDATPLQRLEGGFGLEAAQDVIRDVPAVCGAWPATAAVCANVTAALKTYCGNSSVHNLECAWLQELTAFNLSRPQPWNVSRGDDLFVKTWAAADALCAEPPTTAKAFARAAFAPPPHEADRPKVLDLALPSPADVRKYACLAVASIDKAADQCPDMLPLVAAAEAGHAA</sequence>
<feature type="transmembrane region" description="Helical" evidence="1">
    <location>
        <begin position="36"/>
        <end position="57"/>
    </location>
</feature>
<evidence type="ECO:0000256" key="1">
    <source>
        <dbReference type="SAM" id="Phobius"/>
    </source>
</evidence>
<dbReference type="OrthoDB" id="10646339at2759"/>
<reference evidence="2 3" key="1">
    <citation type="journal article" date="2011" name="Proc. Natl. Acad. Sci. U.S.A.">
        <title>Niche of harmful alga Aureococcus anophagefferens revealed through ecogenomics.</title>
        <authorList>
            <person name="Gobler C.J."/>
            <person name="Berry D.L."/>
            <person name="Dyhrman S.T."/>
            <person name="Wilhelm S.W."/>
            <person name="Salamov A."/>
            <person name="Lobanov A.V."/>
            <person name="Zhang Y."/>
            <person name="Collier J.L."/>
            <person name="Wurch L.L."/>
            <person name="Kustka A.B."/>
            <person name="Dill B.D."/>
            <person name="Shah M."/>
            <person name="VerBerkmoes N.C."/>
            <person name="Kuo A."/>
            <person name="Terry A."/>
            <person name="Pangilinan J."/>
            <person name="Lindquist E.A."/>
            <person name="Lucas S."/>
            <person name="Paulsen I.T."/>
            <person name="Hattenrath-Lehmann T.K."/>
            <person name="Talmage S.C."/>
            <person name="Walker E.A."/>
            <person name="Koch F."/>
            <person name="Burson A.M."/>
            <person name="Marcoval M.A."/>
            <person name="Tang Y.Z."/>
            <person name="Lecleir G.R."/>
            <person name="Coyne K.J."/>
            <person name="Berg G.M."/>
            <person name="Bertrand E.M."/>
            <person name="Saito M.A."/>
            <person name="Gladyshev V.N."/>
            <person name="Grigoriev I.V."/>
        </authorList>
    </citation>
    <scope>NUCLEOTIDE SEQUENCE [LARGE SCALE GENOMIC DNA]</scope>
    <source>
        <strain evidence="3">CCMP 1984</strain>
    </source>
</reference>
<dbReference type="KEGG" id="aaf:AURANDRAFT_61486"/>
<keyword evidence="1" id="KW-0472">Membrane</keyword>
<dbReference type="EMBL" id="GL833121">
    <property type="protein sequence ID" value="EGB12142.1"/>
    <property type="molecule type" value="Genomic_DNA"/>
</dbReference>
<keyword evidence="3" id="KW-1185">Reference proteome</keyword>
<accession>F0XYL8</accession>
<dbReference type="AlphaFoldDB" id="F0XYL8"/>